<dbReference type="Gene3D" id="1.20.120.140">
    <property type="entry name" value="Signal recognition particle SRP54, nucleotide-binding domain"/>
    <property type="match status" value="1"/>
</dbReference>
<dbReference type="Gene3D" id="3.40.50.300">
    <property type="entry name" value="P-loop containing nucleotide triphosphate hydrolases"/>
    <property type="match status" value="1"/>
</dbReference>
<keyword evidence="5 11" id="KW-0694">RNA-binding</keyword>
<dbReference type="HAMAP" id="MF_00306">
    <property type="entry name" value="SRP54"/>
    <property type="match status" value="1"/>
</dbReference>
<dbReference type="EMBL" id="JACHGK010000001">
    <property type="protein sequence ID" value="MBB6443816.1"/>
    <property type="molecule type" value="Genomic_DNA"/>
</dbReference>
<comment type="caution">
    <text evidence="13">The sequence shown here is derived from an EMBL/GenBank/DDBJ whole genome shotgun (WGS) entry which is preliminary data.</text>
</comment>
<gene>
    <name evidence="11" type="primary">ffh</name>
    <name evidence="13" type="ORF">HNR53_000404</name>
</gene>
<keyword evidence="7 11" id="KW-0733">Signal recognition particle</keyword>
<dbReference type="InterPro" id="IPR000897">
    <property type="entry name" value="SRP54_GTPase_dom"/>
</dbReference>
<dbReference type="PANTHER" id="PTHR11564">
    <property type="entry name" value="SIGNAL RECOGNITION PARTICLE 54K PROTEIN SRP54"/>
    <property type="match status" value="1"/>
</dbReference>
<dbReference type="RefSeq" id="WP_184522195.1">
    <property type="nucleotide sequence ID" value="NZ_JACHGK010000001.1"/>
</dbReference>
<dbReference type="PROSITE" id="PS00300">
    <property type="entry name" value="SRP54"/>
    <property type="match status" value="1"/>
</dbReference>
<dbReference type="SMART" id="SM00963">
    <property type="entry name" value="SRP54_N"/>
    <property type="match status" value="1"/>
</dbReference>
<dbReference type="InterPro" id="IPR022941">
    <property type="entry name" value="SRP54"/>
</dbReference>
<dbReference type="InterPro" id="IPR004780">
    <property type="entry name" value="SRP"/>
</dbReference>
<evidence type="ECO:0000256" key="3">
    <source>
        <dbReference type="ARBA" id="ARBA00022741"/>
    </source>
</evidence>
<dbReference type="InterPro" id="IPR027417">
    <property type="entry name" value="P-loop_NTPase"/>
</dbReference>
<name>A0A7X0LTE5_9BACI</name>
<dbReference type="NCBIfam" id="TIGR00959">
    <property type="entry name" value="ffh"/>
    <property type="match status" value="1"/>
</dbReference>
<dbReference type="InterPro" id="IPR004125">
    <property type="entry name" value="Signal_recog_particle_SRP54_M"/>
</dbReference>
<dbReference type="GO" id="GO:0003924">
    <property type="term" value="F:GTPase activity"/>
    <property type="evidence" value="ECO:0007669"/>
    <property type="project" value="UniProtKB-UniRule"/>
</dbReference>
<dbReference type="InterPro" id="IPR042101">
    <property type="entry name" value="SRP54_N_sf"/>
</dbReference>
<organism evidence="13 14">
    <name type="scientific">Bacillus benzoevorans</name>
    <dbReference type="NCBI Taxonomy" id="1456"/>
    <lineage>
        <taxon>Bacteria</taxon>
        <taxon>Bacillati</taxon>
        <taxon>Bacillota</taxon>
        <taxon>Bacilli</taxon>
        <taxon>Bacillales</taxon>
        <taxon>Bacillaceae</taxon>
        <taxon>Bacillus</taxon>
    </lineage>
</organism>
<dbReference type="FunFam" id="3.40.50.300:FF:000022">
    <property type="entry name" value="Signal recognition particle 54 kDa subunit"/>
    <property type="match status" value="1"/>
</dbReference>
<dbReference type="GO" id="GO:0006614">
    <property type="term" value="P:SRP-dependent cotranslational protein targeting to membrane"/>
    <property type="evidence" value="ECO:0007669"/>
    <property type="project" value="InterPro"/>
</dbReference>
<keyword evidence="6 11" id="KW-0342">GTP-binding</keyword>
<keyword evidence="8 11" id="KW-0687">Ribonucleoprotein</keyword>
<protein>
    <recommendedName>
        <fullName evidence="11">Signal recognition particle protein</fullName>
        <ecNumber evidence="11">3.6.5.4</ecNumber>
    </recommendedName>
    <alternativeName>
        <fullName evidence="11">Fifty-four homolog</fullName>
    </alternativeName>
</protein>
<dbReference type="Proteomes" id="UP000531594">
    <property type="component" value="Unassembled WGS sequence"/>
</dbReference>
<evidence type="ECO:0000256" key="9">
    <source>
        <dbReference type="ARBA" id="ARBA00048027"/>
    </source>
</evidence>
<evidence type="ECO:0000256" key="1">
    <source>
        <dbReference type="ARBA" id="ARBA00005450"/>
    </source>
</evidence>
<evidence type="ECO:0000259" key="12">
    <source>
        <dbReference type="PROSITE" id="PS00300"/>
    </source>
</evidence>
<comment type="subcellular location">
    <subcellularLocation>
        <location evidence="11">Cytoplasm</location>
    </subcellularLocation>
    <text evidence="11">The SRP-RNC complex is targeted to the cytoplasmic membrane.</text>
</comment>
<evidence type="ECO:0000256" key="8">
    <source>
        <dbReference type="ARBA" id="ARBA00023274"/>
    </source>
</evidence>
<proteinExistence type="inferred from homology"/>
<dbReference type="SUPFAM" id="SSF47446">
    <property type="entry name" value="Signal peptide-binding domain"/>
    <property type="match status" value="1"/>
</dbReference>
<dbReference type="InterPro" id="IPR003593">
    <property type="entry name" value="AAA+_ATPase"/>
</dbReference>
<keyword evidence="4 11" id="KW-0378">Hydrolase</keyword>
<feature type="domain" description="SRP54-type proteins GTP-binding" evidence="12">
    <location>
        <begin position="270"/>
        <end position="283"/>
    </location>
</feature>
<dbReference type="Pfam" id="PF02881">
    <property type="entry name" value="SRP54_N"/>
    <property type="match status" value="1"/>
</dbReference>
<dbReference type="Pfam" id="PF00448">
    <property type="entry name" value="SRP54"/>
    <property type="match status" value="1"/>
</dbReference>
<dbReference type="EC" id="3.6.5.4" evidence="11"/>
<comment type="function">
    <text evidence="10">Involved in targeting and insertion of nascent membrane proteins into the cytoplasmic membrane. Binds to the hydrophobic signal sequence of the ribosome-nascent chain (RNC) as it emerges from the ribosomes. The SRP-RNC complex is then targeted to the cytoplasmic membrane where it interacts with the SRP receptor FtsY. Interaction with FtsY leads to the transfer of the RNC complex to the Sec translocase for insertion into the membrane, the hydrolysis of GTP by both Ffh and FtsY, and the dissociation of the SRP-FtsY complex into the individual components.</text>
</comment>
<dbReference type="FunFam" id="1.20.120.140:FF:000001">
    <property type="entry name" value="Signal recognition particle GTPase"/>
    <property type="match status" value="1"/>
</dbReference>
<accession>A0A7X0LTE5</accession>
<feature type="binding site" evidence="11">
    <location>
        <begin position="191"/>
        <end position="195"/>
    </location>
    <ligand>
        <name>GTP</name>
        <dbReference type="ChEBI" id="CHEBI:37565"/>
    </ligand>
</feature>
<dbReference type="InterPro" id="IPR013822">
    <property type="entry name" value="Signal_recog_particl_SRP54_hlx"/>
</dbReference>
<dbReference type="GO" id="GO:0048500">
    <property type="term" value="C:signal recognition particle"/>
    <property type="evidence" value="ECO:0007669"/>
    <property type="project" value="UniProtKB-UniRule"/>
</dbReference>
<evidence type="ECO:0000256" key="11">
    <source>
        <dbReference type="HAMAP-Rule" id="MF_00306"/>
    </source>
</evidence>
<comment type="catalytic activity">
    <reaction evidence="9 11">
        <text>GTP + H2O = GDP + phosphate + H(+)</text>
        <dbReference type="Rhea" id="RHEA:19669"/>
        <dbReference type="ChEBI" id="CHEBI:15377"/>
        <dbReference type="ChEBI" id="CHEBI:15378"/>
        <dbReference type="ChEBI" id="CHEBI:37565"/>
        <dbReference type="ChEBI" id="CHEBI:43474"/>
        <dbReference type="ChEBI" id="CHEBI:58189"/>
        <dbReference type="EC" id="3.6.5.4"/>
    </reaction>
</comment>
<dbReference type="GO" id="GO:0008312">
    <property type="term" value="F:7S RNA binding"/>
    <property type="evidence" value="ECO:0007669"/>
    <property type="project" value="InterPro"/>
</dbReference>
<comment type="domain">
    <text evidence="11">Composed of three domains: the N-terminal N domain, which is responsible for interactions with the ribosome, the central G domain, which binds GTP, and the C-terminal M domain, which binds the RNA and the signal sequence of the RNC.</text>
</comment>
<evidence type="ECO:0000256" key="4">
    <source>
        <dbReference type="ARBA" id="ARBA00022801"/>
    </source>
</evidence>
<dbReference type="InterPro" id="IPR036891">
    <property type="entry name" value="Signal_recog_part_SRP54_M_sf"/>
</dbReference>
<evidence type="ECO:0000313" key="13">
    <source>
        <dbReference type="EMBL" id="MBB6443816.1"/>
    </source>
</evidence>
<reference evidence="13 14" key="1">
    <citation type="submission" date="2020-08" db="EMBL/GenBank/DDBJ databases">
        <title>Genomic Encyclopedia of Type Strains, Phase IV (KMG-IV): sequencing the most valuable type-strain genomes for metagenomic binning, comparative biology and taxonomic classification.</title>
        <authorList>
            <person name="Goeker M."/>
        </authorList>
    </citation>
    <scope>NUCLEOTIDE SEQUENCE [LARGE SCALE GENOMIC DNA]</scope>
    <source>
        <strain evidence="13 14">DSM 5391</strain>
    </source>
</reference>
<dbReference type="GO" id="GO:0005525">
    <property type="term" value="F:GTP binding"/>
    <property type="evidence" value="ECO:0007669"/>
    <property type="project" value="UniProtKB-UniRule"/>
</dbReference>
<evidence type="ECO:0000256" key="2">
    <source>
        <dbReference type="ARBA" id="ARBA00022490"/>
    </source>
</evidence>
<evidence type="ECO:0000256" key="7">
    <source>
        <dbReference type="ARBA" id="ARBA00023135"/>
    </source>
</evidence>
<dbReference type="Pfam" id="PF02978">
    <property type="entry name" value="SRP_SPB"/>
    <property type="match status" value="1"/>
</dbReference>
<dbReference type="Gene3D" id="1.10.260.30">
    <property type="entry name" value="Signal recognition particle, SRP54 subunit, M-domain"/>
    <property type="match status" value="1"/>
</dbReference>
<evidence type="ECO:0000313" key="14">
    <source>
        <dbReference type="Proteomes" id="UP000531594"/>
    </source>
</evidence>
<sequence length="450" mass="49773">MAFEGLADRLQNTIQKIRGKGKVSEADVKEMMREVRLALLEADVNFKVVKEFVKKVSERSVGQEVMKSLTPGQQVIKVVKEELTELMGGEQSKIAVASRPPTVIMMVGLQGAGKTTTTGKLANLLRKKHNRNPLLVAADIYRPAAIKQLETLGKQLSMSVFSLGDKVSPVEIAKQAIEKAKADHHDYVLIDTAGRLHVDEALMDELKQIKELTNPDEIFLVVDAMTGQDAVNVASSFNEQLGLTGVVLTKLDGDTRGGAALSIRSVTNTPIKFVGLGEKMDALEPFHPERMASRILGMGDVLTLIEKAQANVDEEKAKELEQKMRSASFTFDDFLEQLGQVRNMGPLDELLKMMPGANKIKGLDNLQIDDKQISHVEAIIKSMTKVEKVHPETINASRRKRIAKGSGTSIQEVNRLLKQFEDMKKMMKQMVGMQQKGKKKGGFKLPFKPF</sequence>
<dbReference type="AlphaFoldDB" id="A0A7X0LTE5"/>
<evidence type="ECO:0000256" key="5">
    <source>
        <dbReference type="ARBA" id="ARBA00022884"/>
    </source>
</evidence>
<feature type="binding site" evidence="11">
    <location>
        <begin position="249"/>
        <end position="252"/>
    </location>
    <ligand>
        <name>GTP</name>
        <dbReference type="ChEBI" id="CHEBI:37565"/>
    </ligand>
</feature>
<dbReference type="PANTHER" id="PTHR11564:SF5">
    <property type="entry name" value="SIGNAL RECOGNITION PARTICLE SUBUNIT SRP54"/>
    <property type="match status" value="1"/>
</dbReference>
<keyword evidence="3 11" id="KW-0547">Nucleotide-binding</keyword>
<comment type="subunit">
    <text evidence="11">Part of the signal recognition particle protein translocation system, which is composed of SRP and FtsY.</text>
</comment>
<keyword evidence="2 11" id="KW-0963">Cytoplasm</keyword>
<dbReference type="SMART" id="SM00382">
    <property type="entry name" value="AAA"/>
    <property type="match status" value="1"/>
</dbReference>
<dbReference type="SMART" id="SM00962">
    <property type="entry name" value="SRP54"/>
    <property type="match status" value="1"/>
</dbReference>
<dbReference type="CDD" id="cd18539">
    <property type="entry name" value="SRP_G"/>
    <property type="match status" value="1"/>
</dbReference>
<comment type="similarity">
    <text evidence="1 11">Belongs to the GTP-binding SRP family. SRP54 subfamily.</text>
</comment>
<evidence type="ECO:0000256" key="6">
    <source>
        <dbReference type="ARBA" id="ARBA00023134"/>
    </source>
</evidence>
<dbReference type="SUPFAM" id="SSF52540">
    <property type="entry name" value="P-loop containing nucleoside triphosphate hydrolases"/>
    <property type="match status" value="1"/>
</dbReference>
<keyword evidence="14" id="KW-1185">Reference proteome</keyword>
<feature type="binding site" evidence="11">
    <location>
        <begin position="108"/>
        <end position="115"/>
    </location>
    <ligand>
        <name>GTP</name>
        <dbReference type="ChEBI" id="CHEBI:37565"/>
    </ligand>
</feature>
<evidence type="ECO:0000256" key="10">
    <source>
        <dbReference type="ARBA" id="ARBA00057471"/>
    </source>
</evidence>